<evidence type="ECO:0000313" key="1">
    <source>
        <dbReference type="EMBL" id="RMS49029.1"/>
    </source>
</evidence>
<proteinExistence type="predicted"/>
<sequence>MPPGAVLTGLARKVFQQGTALAFQAARLDSLIALSHEEVRRTP</sequence>
<dbReference type="EMBL" id="RBSP01000362">
    <property type="protein sequence ID" value="RMS49029.1"/>
    <property type="molecule type" value="Genomic_DNA"/>
</dbReference>
<reference evidence="1 2" key="1">
    <citation type="submission" date="2018-08" db="EMBL/GenBank/DDBJ databases">
        <title>Recombination of ecologically and evolutionarily significant loci maintains genetic cohesion in the Pseudomonas syringae species complex.</title>
        <authorList>
            <person name="Dillon M."/>
            <person name="Thakur S."/>
            <person name="Almeida R.N.D."/>
            <person name="Weir B.S."/>
            <person name="Guttman D.S."/>
        </authorList>
    </citation>
    <scope>NUCLEOTIDE SEQUENCE [LARGE SCALE GENOMIC DNA]</scope>
    <source>
        <strain evidence="1 2">ICMP 7847</strain>
    </source>
</reference>
<protein>
    <submittedName>
        <fullName evidence="1">Malonyl CoA-acyl carrier protein transacylase</fullName>
    </submittedName>
</protein>
<name>A0A658K9R1_PSEA0</name>
<organism evidence="1 2">
    <name type="scientific">Pseudomonas amygdali pv. photiniae</name>
    <dbReference type="NCBI Taxonomy" id="251724"/>
    <lineage>
        <taxon>Bacteria</taxon>
        <taxon>Pseudomonadati</taxon>
        <taxon>Pseudomonadota</taxon>
        <taxon>Gammaproteobacteria</taxon>
        <taxon>Pseudomonadales</taxon>
        <taxon>Pseudomonadaceae</taxon>
        <taxon>Pseudomonas</taxon>
        <taxon>Pseudomonas amygdali</taxon>
    </lineage>
</organism>
<accession>A0A658K9R1</accession>
<gene>
    <name evidence="1" type="ORF">ALP66_04903</name>
</gene>
<dbReference type="Proteomes" id="UP000270873">
    <property type="component" value="Unassembled WGS sequence"/>
</dbReference>
<dbReference type="AlphaFoldDB" id="A0A658K9R1"/>
<comment type="caution">
    <text evidence="1">The sequence shown here is derived from an EMBL/GenBank/DDBJ whole genome shotgun (WGS) entry which is preliminary data.</text>
</comment>
<evidence type="ECO:0000313" key="2">
    <source>
        <dbReference type="Proteomes" id="UP000270873"/>
    </source>
</evidence>